<dbReference type="InterPro" id="IPR006696">
    <property type="entry name" value="DUF423"/>
</dbReference>
<keyword evidence="3 6" id="KW-0812">Transmembrane</keyword>
<dbReference type="EMBL" id="VFOR01000001">
    <property type="protein sequence ID" value="TQL62396.1"/>
    <property type="molecule type" value="Genomic_DNA"/>
</dbReference>
<keyword evidence="5 6" id="KW-0472">Membrane</keyword>
<dbReference type="RefSeq" id="WP_142092253.1">
    <property type="nucleotide sequence ID" value="NZ_BAAAMD010000003.1"/>
</dbReference>
<feature type="transmembrane region" description="Helical" evidence="6">
    <location>
        <begin position="90"/>
        <end position="111"/>
    </location>
</feature>
<accession>A0A542ZQ52</accession>
<protein>
    <submittedName>
        <fullName evidence="7">Uncharacterized membrane protein YgdD (TMEM256/DUF423 family)</fullName>
    </submittedName>
</protein>
<dbReference type="OrthoDB" id="9802121at2"/>
<dbReference type="Proteomes" id="UP000316196">
    <property type="component" value="Unassembled WGS sequence"/>
</dbReference>
<proteinExistence type="inferred from homology"/>
<keyword evidence="4 6" id="KW-1133">Transmembrane helix</keyword>
<dbReference type="AlphaFoldDB" id="A0A542ZQ52"/>
<sequence length="118" mass="12104">MSSGLVRLGALWAALAVAIGAFGAHGLPEGLSPERVATFETGARYHMYAALALIGLGVAGVRRRAGLLIVAGSAIFSFTLYLLVLTDTGWLGAITPIGGVLMIVGLALSAFDLRPPRA</sequence>
<evidence type="ECO:0000313" key="8">
    <source>
        <dbReference type="Proteomes" id="UP000316196"/>
    </source>
</evidence>
<keyword evidence="8" id="KW-1185">Reference proteome</keyword>
<dbReference type="GO" id="GO:0005886">
    <property type="term" value="C:plasma membrane"/>
    <property type="evidence" value="ECO:0007669"/>
    <property type="project" value="TreeGrafter"/>
</dbReference>
<reference evidence="7 8" key="1">
    <citation type="submission" date="2019-06" db="EMBL/GenBank/DDBJ databases">
        <title>Sequencing the genomes of 1000 actinobacteria strains.</title>
        <authorList>
            <person name="Klenk H.-P."/>
        </authorList>
    </citation>
    <scope>NUCLEOTIDE SEQUENCE [LARGE SCALE GENOMIC DNA]</scope>
    <source>
        <strain evidence="7 8">DSM 8251</strain>
    </source>
</reference>
<dbReference type="PANTHER" id="PTHR43461">
    <property type="entry name" value="TRANSMEMBRANE PROTEIN 256"/>
    <property type="match status" value="1"/>
</dbReference>
<feature type="transmembrane region" description="Helical" evidence="6">
    <location>
        <begin position="66"/>
        <end position="84"/>
    </location>
</feature>
<comment type="caution">
    <text evidence="7">The sequence shown here is derived from an EMBL/GenBank/DDBJ whole genome shotgun (WGS) entry which is preliminary data.</text>
</comment>
<evidence type="ECO:0000256" key="6">
    <source>
        <dbReference type="SAM" id="Phobius"/>
    </source>
</evidence>
<feature type="transmembrane region" description="Helical" evidence="6">
    <location>
        <begin position="42"/>
        <end position="59"/>
    </location>
</feature>
<comment type="similarity">
    <text evidence="2">Belongs to the UPF0382 family.</text>
</comment>
<dbReference type="Pfam" id="PF04241">
    <property type="entry name" value="DUF423"/>
    <property type="match status" value="1"/>
</dbReference>
<evidence type="ECO:0000256" key="1">
    <source>
        <dbReference type="ARBA" id="ARBA00004141"/>
    </source>
</evidence>
<dbReference type="PANTHER" id="PTHR43461:SF1">
    <property type="entry name" value="TRANSMEMBRANE PROTEIN 256"/>
    <property type="match status" value="1"/>
</dbReference>
<evidence type="ECO:0000256" key="4">
    <source>
        <dbReference type="ARBA" id="ARBA00022989"/>
    </source>
</evidence>
<name>A0A542ZQ52_9ACTN</name>
<comment type="subcellular location">
    <subcellularLocation>
        <location evidence="1">Membrane</location>
        <topology evidence="1">Multi-pass membrane protein</topology>
    </subcellularLocation>
</comment>
<gene>
    <name evidence="7" type="ORF">FB460_0170</name>
</gene>
<evidence type="ECO:0000313" key="7">
    <source>
        <dbReference type="EMBL" id="TQL62396.1"/>
    </source>
</evidence>
<evidence type="ECO:0000256" key="3">
    <source>
        <dbReference type="ARBA" id="ARBA00022692"/>
    </source>
</evidence>
<evidence type="ECO:0000256" key="2">
    <source>
        <dbReference type="ARBA" id="ARBA00009694"/>
    </source>
</evidence>
<evidence type="ECO:0000256" key="5">
    <source>
        <dbReference type="ARBA" id="ARBA00023136"/>
    </source>
</evidence>
<organism evidence="7 8">
    <name type="scientific">Propioniferax innocua</name>
    <dbReference type="NCBI Taxonomy" id="1753"/>
    <lineage>
        <taxon>Bacteria</taxon>
        <taxon>Bacillati</taxon>
        <taxon>Actinomycetota</taxon>
        <taxon>Actinomycetes</taxon>
        <taxon>Propionibacteriales</taxon>
        <taxon>Propionibacteriaceae</taxon>
        <taxon>Propioniferax</taxon>
    </lineage>
</organism>